<evidence type="ECO:0000313" key="3">
    <source>
        <dbReference type="Proteomes" id="UP000248817"/>
    </source>
</evidence>
<organism evidence="2 3">
    <name type="scientific">Aspergillus indologenus CBS 114.80</name>
    <dbReference type="NCBI Taxonomy" id="1450541"/>
    <lineage>
        <taxon>Eukaryota</taxon>
        <taxon>Fungi</taxon>
        <taxon>Dikarya</taxon>
        <taxon>Ascomycota</taxon>
        <taxon>Pezizomycotina</taxon>
        <taxon>Eurotiomycetes</taxon>
        <taxon>Eurotiomycetidae</taxon>
        <taxon>Eurotiales</taxon>
        <taxon>Aspergillaceae</taxon>
        <taxon>Aspergillus</taxon>
        <taxon>Aspergillus subgen. Circumdati</taxon>
    </lineage>
</organism>
<name>A0A2V5J5E8_9EURO</name>
<keyword evidence="3" id="KW-1185">Reference proteome</keyword>
<reference evidence="2 3" key="1">
    <citation type="submission" date="2018-02" db="EMBL/GenBank/DDBJ databases">
        <title>The genomes of Aspergillus section Nigri reveals drivers in fungal speciation.</title>
        <authorList>
            <consortium name="DOE Joint Genome Institute"/>
            <person name="Vesth T.C."/>
            <person name="Nybo J."/>
            <person name="Theobald S."/>
            <person name="Brandl J."/>
            <person name="Frisvad J.C."/>
            <person name="Nielsen K.F."/>
            <person name="Lyhne E.K."/>
            <person name="Kogle M.E."/>
            <person name="Kuo A."/>
            <person name="Riley R."/>
            <person name="Clum A."/>
            <person name="Nolan M."/>
            <person name="Lipzen A."/>
            <person name="Salamov A."/>
            <person name="Henrissat B."/>
            <person name="Wiebenga A."/>
            <person name="De vries R.P."/>
            <person name="Grigoriev I.V."/>
            <person name="Mortensen U.H."/>
            <person name="Andersen M.R."/>
            <person name="Baker S.E."/>
        </authorList>
    </citation>
    <scope>NUCLEOTIDE SEQUENCE [LARGE SCALE GENOMIC DNA]</scope>
    <source>
        <strain evidence="2 3">CBS 114.80</strain>
    </source>
</reference>
<evidence type="ECO:0000256" key="1">
    <source>
        <dbReference type="SAM" id="MobiDB-lite"/>
    </source>
</evidence>
<dbReference type="AlphaFoldDB" id="A0A2V5J5E8"/>
<evidence type="ECO:0000313" key="2">
    <source>
        <dbReference type="EMBL" id="PYI32927.1"/>
    </source>
</evidence>
<protein>
    <submittedName>
        <fullName evidence="2">Uncharacterized protein</fullName>
    </submittedName>
</protein>
<feature type="region of interest" description="Disordered" evidence="1">
    <location>
        <begin position="1"/>
        <end position="53"/>
    </location>
</feature>
<dbReference type="EMBL" id="KZ825488">
    <property type="protein sequence ID" value="PYI32927.1"/>
    <property type="molecule type" value="Genomic_DNA"/>
</dbReference>
<feature type="compositionally biased region" description="Low complexity" evidence="1">
    <location>
        <begin position="14"/>
        <end position="53"/>
    </location>
</feature>
<sequence length="79" mass="8275">MCTPPPPPRRTRDSAPSSRPGSPPTTASSPPQPAPSIRLPQLATPTQPQQQTLCSPIRRSHWTLAVGIPMSSPGSRGGT</sequence>
<dbReference type="Proteomes" id="UP000248817">
    <property type="component" value="Unassembled WGS sequence"/>
</dbReference>
<accession>A0A2V5J5E8</accession>
<gene>
    <name evidence="2" type="ORF">BP00DRAFT_368122</name>
</gene>
<proteinExistence type="predicted"/>